<dbReference type="CDD" id="cd01433">
    <property type="entry name" value="Ribosomal_L16_L10e"/>
    <property type="match status" value="1"/>
</dbReference>
<dbReference type="PANTHER" id="PTHR12220:SF13">
    <property type="entry name" value="LARGE RIBOSOMAL SUBUNIT PROTEIN UL16M"/>
    <property type="match status" value="1"/>
</dbReference>
<dbReference type="EMBL" id="JAUSVL010000001">
    <property type="protein sequence ID" value="MDQ0289660.1"/>
    <property type="molecule type" value="Genomic_DNA"/>
</dbReference>
<comment type="similarity">
    <text evidence="1 5">Belongs to the universal ribosomal protein uL16 family.</text>
</comment>
<dbReference type="InterPro" id="IPR047873">
    <property type="entry name" value="Ribosomal_uL16"/>
</dbReference>
<evidence type="ECO:0000313" key="7">
    <source>
        <dbReference type="EMBL" id="MDQ0289660.1"/>
    </source>
</evidence>
<dbReference type="GO" id="GO:0022625">
    <property type="term" value="C:cytosolic large ribosomal subunit"/>
    <property type="evidence" value="ECO:0007669"/>
    <property type="project" value="TreeGrafter"/>
</dbReference>
<dbReference type="NCBIfam" id="TIGR01164">
    <property type="entry name" value="rplP_bact"/>
    <property type="match status" value="1"/>
</dbReference>
<dbReference type="InterPro" id="IPR036920">
    <property type="entry name" value="Ribosomal_uL16_sf"/>
</dbReference>
<comment type="subunit">
    <text evidence="6">Part of the 50S ribosomal subunit.</text>
</comment>
<dbReference type="AlphaFoldDB" id="A0AAE4ANP6"/>
<evidence type="ECO:0000256" key="3">
    <source>
        <dbReference type="ARBA" id="ARBA00022980"/>
    </source>
</evidence>
<keyword evidence="3 5" id="KW-0689">Ribosomal protein</keyword>
<comment type="caution">
    <text evidence="7">The sequence shown here is derived from an EMBL/GenBank/DDBJ whole genome shotgun (WGS) entry which is preliminary data.</text>
</comment>
<dbReference type="PRINTS" id="PR00060">
    <property type="entry name" value="RIBOSOMALL16"/>
</dbReference>
<dbReference type="Proteomes" id="UP001238163">
    <property type="component" value="Unassembled WGS sequence"/>
</dbReference>
<dbReference type="GO" id="GO:0000049">
    <property type="term" value="F:tRNA binding"/>
    <property type="evidence" value="ECO:0007669"/>
    <property type="project" value="UniProtKB-KW"/>
</dbReference>
<keyword evidence="6" id="KW-0694">RNA-binding</keyword>
<comment type="function">
    <text evidence="6">Binds 23S rRNA and is also seen to make contacts with the A and possibly P site tRNAs.</text>
</comment>
<dbReference type="GO" id="GO:0003735">
    <property type="term" value="F:structural constituent of ribosome"/>
    <property type="evidence" value="ECO:0007669"/>
    <property type="project" value="InterPro"/>
</dbReference>
<proteinExistence type="inferred from homology"/>
<protein>
    <recommendedName>
        <fullName evidence="6">50S ribosomal protein L16</fullName>
    </recommendedName>
</protein>
<keyword evidence="6" id="KW-0820">tRNA-binding</keyword>
<dbReference type="InterPro" id="IPR020798">
    <property type="entry name" value="Ribosomal_uL16_CS"/>
</dbReference>
<evidence type="ECO:0000256" key="6">
    <source>
        <dbReference type="RuleBase" id="RU004414"/>
    </source>
</evidence>
<evidence type="ECO:0000256" key="2">
    <source>
        <dbReference type="ARBA" id="ARBA00022730"/>
    </source>
</evidence>
<organism evidence="7 8">
    <name type="scientific">Oligosphaera ethanolica</name>
    <dbReference type="NCBI Taxonomy" id="760260"/>
    <lineage>
        <taxon>Bacteria</taxon>
        <taxon>Pseudomonadati</taxon>
        <taxon>Lentisphaerota</taxon>
        <taxon>Oligosphaeria</taxon>
        <taxon>Oligosphaerales</taxon>
        <taxon>Oligosphaeraceae</taxon>
        <taxon>Oligosphaera</taxon>
    </lineage>
</organism>
<dbReference type="Gene3D" id="3.90.1170.10">
    <property type="entry name" value="Ribosomal protein L10e/L16"/>
    <property type="match status" value="1"/>
</dbReference>
<evidence type="ECO:0000256" key="5">
    <source>
        <dbReference type="RuleBase" id="RU004413"/>
    </source>
</evidence>
<dbReference type="GO" id="GO:0019843">
    <property type="term" value="F:rRNA binding"/>
    <property type="evidence" value="ECO:0007669"/>
    <property type="project" value="UniProtKB-KW"/>
</dbReference>
<dbReference type="SUPFAM" id="SSF54686">
    <property type="entry name" value="Ribosomal protein L16p/L10e"/>
    <property type="match status" value="1"/>
</dbReference>
<evidence type="ECO:0000256" key="4">
    <source>
        <dbReference type="ARBA" id="ARBA00023274"/>
    </source>
</evidence>
<accession>A0AAE4ANP6</accession>
<keyword evidence="8" id="KW-1185">Reference proteome</keyword>
<dbReference type="InterPro" id="IPR000114">
    <property type="entry name" value="Ribosomal_uL16_bact-type"/>
</dbReference>
<dbReference type="Pfam" id="PF00252">
    <property type="entry name" value="Ribosomal_L16"/>
    <property type="match status" value="1"/>
</dbReference>
<dbReference type="GO" id="GO:0006412">
    <property type="term" value="P:translation"/>
    <property type="evidence" value="ECO:0007669"/>
    <property type="project" value="InterPro"/>
</dbReference>
<keyword evidence="2 6" id="KW-0699">rRNA-binding</keyword>
<dbReference type="InterPro" id="IPR016180">
    <property type="entry name" value="Ribosomal_uL16_dom"/>
</dbReference>
<reference evidence="7" key="1">
    <citation type="submission" date="2023-07" db="EMBL/GenBank/DDBJ databases">
        <title>Genomic Encyclopedia of Type Strains, Phase IV (KMG-IV): sequencing the most valuable type-strain genomes for metagenomic binning, comparative biology and taxonomic classification.</title>
        <authorList>
            <person name="Goeker M."/>
        </authorList>
    </citation>
    <scope>NUCLEOTIDE SEQUENCE</scope>
    <source>
        <strain evidence="7">DSM 24202</strain>
    </source>
</reference>
<sequence length="88" mass="9829">MAATRHMQRRGQIWLRVFPDKPYSKKPLETRMGKGKGAPEGWVAVVRPGNMIIELSGCPETVAKEALARAASKLPFRCRFLARQHAAV</sequence>
<evidence type="ECO:0000313" key="8">
    <source>
        <dbReference type="Proteomes" id="UP001238163"/>
    </source>
</evidence>
<dbReference type="PROSITE" id="PS00701">
    <property type="entry name" value="RIBOSOMAL_L16_2"/>
    <property type="match status" value="1"/>
</dbReference>
<name>A0AAE4ANP6_9BACT</name>
<evidence type="ECO:0000256" key="1">
    <source>
        <dbReference type="ARBA" id="ARBA00008931"/>
    </source>
</evidence>
<gene>
    <name evidence="7" type="ORF">J3R75_001767</name>
</gene>
<dbReference type="PANTHER" id="PTHR12220">
    <property type="entry name" value="50S/60S RIBOSOMAL PROTEIN L16"/>
    <property type="match status" value="1"/>
</dbReference>
<keyword evidence="4 5" id="KW-0687">Ribonucleoprotein</keyword>